<evidence type="ECO:0000256" key="1">
    <source>
        <dbReference type="SAM" id="MobiDB-lite"/>
    </source>
</evidence>
<sequence length="221" mass="23291">MRRTLTIAATVVALLGGAGCGGEQQHQAAGATSSPSVAATSASPTPSPTPLPTPTFSPSPTPPPKPTPAWTPCDYTLESYEGGCDNDFLSGDTCDAAYYSKELGGTVLDAFIENKDDVNETRLRDCPQFLADWKKAKTGFSDGSYEVGAEVKPGTYQTIAHLIGGRVEDCYWERTGANGNIRANNFITAAKKVTVTIRSSDEMLHPATAATGSGCEIPPRR</sequence>
<proteinExistence type="predicted"/>
<reference evidence="3" key="1">
    <citation type="journal article" date="2019" name="Int. J. Syst. Evol. Microbiol.">
        <title>The Global Catalogue of Microorganisms (GCM) 10K type strain sequencing project: providing services to taxonomists for standard genome sequencing and annotation.</title>
        <authorList>
            <consortium name="The Broad Institute Genomics Platform"/>
            <consortium name="The Broad Institute Genome Sequencing Center for Infectious Disease"/>
            <person name="Wu L."/>
            <person name="Ma J."/>
        </authorList>
    </citation>
    <scope>NUCLEOTIDE SEQUENCE [LARGE SCALE GENOMIC DNA]</scope>
    <source>
        <strain evidence="3">JCM 3175</strain>
    </source>
</reference>
<evidence type="ECO:0000313" key="3">
    <source>
        <dbReference type="Proteomes" id="UP001500307"/>
    </source>
</evidence>
<gene>
    <name evidence="2" type="ORF">GCM10023176_61070</name>
</gene>
<feature type="region of interest" description="Disordered" evidence="1">
    <location>
        <begin position="21"/>
        <end position="70"/>
    </location>
</feature>
<name>A0ABP8T860_9ACTN</name>
<protein>
    <recommendedName>
        <fullName evidence="4">DUF3558 domain-containing protein</fullName>
    </recommendedName>
</protein>
<dbReference type="Proteomes" id="UP001500307">
    <property type="component" value="Unassembled WGS sequence"/>
</dbReference>
<evidence type="ECO:0000313" key="2">
    <source>
        <dbReference type="EMBL" id="GAA4580896.1"/>
    </source>
</evidence>
<feature type="compositionally biased region" description="Low complexity" evidence="1">
    <location>
        <begin position="23"/>
        <end position="44"/>
    </location>
</feature>
<feature type="compositionally biased region" description="Pro residues" evidence="1">
    <location>
        <begin position="45"/>
        <end position="69"/>
    </location>
</feature>
<evidence type="ECO:0008006" key="4">
    <source>
        <dbReference type="Google" id="ProtNLM"/>
    </source>
</evidence>
<dbReference type="EMBL" id="BAABGU010000070">
    <property type="protein sequence ID" value="GAA4580896.1"/>
    <property type="molecule type" value="Genomic_DNA"/>
</dbReference>
<dbReference type="PROSITE" id="PS51257">
    <property type="entry name" value="PROKAR_LIPOPROTEIN"/>
    <property type="match status" value="1"/>
</dbReference>
<dbReference type="RefSeq" id="WP_346125318.1">
    <property type="nucleotide sequence ID" value="NZ_BAABGU010000070.1"/>
</dbReference>
<accession>A0ABP8T860</accession>
<organism evidence="2 3">
    <name type="scientific">Micromonospora coerulea</name>
    <dbReference type="NCBI Taxonomy" id="47856"/>
    <lineage>
        <taxon>Bacteria</taxon>
        <taxon>Bacillati</taxon>
        <taxon>Actinomycetota</taxon>
        <taxon>Actinomycetes</taxon>
        <taxon>Micromonosporales</taxon>
        <taxon>Micromonosporaceae</taxon>
        <taxon>Micromonospora</taxon>
    </lineage>
</organism>
<comment type="caution">
    <text evidence="2">The sequence shown here is derived from an EMBL/GenBank/DDBJ whole genome shotgun (WGS) entry which is preliminary data.</text>
</comment>
<keyword evidence="3" id="KW-1185">Reference proteome</keyword>